<protein>
    <submittedName>
        <fullName evidence="1">Uncharacterized protein</fullName>
    </submittedName>
</protein>
<dbReference type="InParanoid" id="A0A3R7CL47"/>
<sequence>MPLNAETTVLCFDHLKFDEVKVDDLNELKRISGCQISCRSGSFGLNMWFEGARWLSGWSADLLIRRSVVRTQTLPLEFLCLGLYNLAVSQPSCFLRLKWSAC</sequence>
<gene>
    <name evidence="1" type="ORF">CSKR_110462</name>
</gene>
<keyword evidence="2" id="KW-1185">Reference proteome</keyword>
<dbReference type="Proteomes" id="UP000286415">
    <property type="component" value="Unassembled WGS sequence"/>
</dbReference>
<evidence type="ECO:0000313" key="1">
    <source>
        <dbReference type="EMBL" id="KAG5448287.1"/>
    </source>
</evidence>
<reference evidence="1 2" key="2">
    <citation type="journal article" date="2021" name="Genomics">
        <title>High-quality reference genome for Clonorchis sinensis.</title>
        <authorList>
            <person name="Young N.D."/>
            <person name="Stroehlein A.J."/>
            <person name="Kinkar L."/>
            <person name="Wang T."/>
            <person name="Sohn W.M."/>
            <person name="Chang B.C.H."/>
            <person name="Kaur P."/>
            <person name="Weisz D."/>
            <person name="Dudchenko O."/>
            <person name="Aiden E.L."/>
            <person name="Korhonen P.K."/>
            <person name="Gasser R.B."/>
        </authorList>
    </citation>
    <scope>NUCLEOTIDE SEQUENCE [LARGE SCALE GENOMIC DNA]</scope>
    <source>
        <strain evidence="1">Cs-k2</strain>
    </source>
</reference>
<dbReference type="EMBL" id="NIRI02000042">
    <property type="protein sequence ID" value="KAG5448287.1"/>
    <property type="molecule type" value="Genomic_DNA"/>
</dbReference>
<reference evidence="1 2" key="1">
    <citation type="journal article" date="2018" name="Biotechnol. Adv.">
        <title>Improved genomic resources and new bioinformatic workflow for the carcinogenic parasite Clonorchis sinensis: Biotechnological implications.</title>
        <authorList>
            <person name="Wang D."/>
            <person name="Korhonen P.K."/>
            <person name="Gasser R.B."/>
            <person name="Young N.D."/>
        </authorList>
    </citation>
    <scope>NUCLEOTIDE SEQUENCE [LARGE SCALE GENOMIC DNA]</scope>
    <source>
        <strain evidence="1">Cs-k2</strain>
    </source>
</reference>
<accession>A0A3R7CL47</accession>
<dbReference type="AlphaFoldDB" id="A0A3R7CL47"/>
<organism evidence="1 2">
    <name type="scientific">Clonorchis sinensis</name>
    <name type="common">Chinese liver fluke</name>
    <dbReference type="NCBI Taxonomy" id="79923"/>
    <lineage>
        <taxon>Eukaryota</taxon>
        <taxon>Metazoa</taxon>
        <taxon>Spiralia</taxon>
        <taxon>Lophotrochozoa</taxon>
        <taxon>Platyhelminthes</taxon>
        <taxon>Trematoda</taxon>
        <taxon>Digenea</taxon>
        <taxon>Opisthorchiida</taxon>
        <taxon>Opisthorchiata</taxon>
        <taxon>Opisthorchiidae</taxon>
        <taxon>Clonorchis</taxon>
    </lineage>
</organism>
<evidence type="ECO:0000313" key="2">
    <source>
        <dbReference type="Proteomes" id="UP000286415"/>
    </source>
</evidence>
<comment type="caution">
    <text evidence="1">The sequence shown here is derived from an EMBL/GenBank/DDBJ whole genome shotgun (WGS) entry which is preliminary data.</text>
</comment>
<proteinExistence type="predicted"/>
<name>A0A3R7CL47_CLOSI</name>